<evidence type="ECO:0000313" key="2">
    <source>
        <dbReference type="Proteomes" id="UP001163846"/>
    </source>
</evidence>
<dbReference type="Proteomes" id="UP001163846">
    <property type="component" value="Unassembled WGS sequence"/>
</dbReference>
<proteinExistence type="predicted"/>
<protein>
    <submittedName>
        <fullName evidence="1">Uncharacterized protein</fullName>
    </submittedName>
</protein>
<organism evidence="1 2">
    <name type="scientific">Lentinula raphanica</name>
    <dbReference type="NCBI Taxonomy" id="153919"/>
    <lineage>
        <taxon>Eukaryota</taxon>
        <taxon>Fungi</taxon>
        <taxon>Dikarya</taxon>
        <taxon>Basidiomycota</taxon>
        <taxon>Agaricomycotina</taxon>
        <taxon>Agaricomycetes</taxon>
        <taxon>Agaricomycetidae</taxon>
        <taxon>Agaricales</taxon>
        <taxon>Marasmiineae</taxon>
        <taxon>Omphalotaceae</taxon>
        <taxon>Lentinula</taxon>
    </lineage>
</organism>
<name>A0AA38UEF8_9AGAR</name>
<dbReference type="SUPFAM" id="SSF52047">
    <property type="entry name" value="RNI-like"/>
    <property type="match status" value="1"/>
</dbReference>
<sequence length="486" mass="55049">MQPLLSLPDELLHTVIDYIAYIPVLPSDSNFIPKSQFTRPSTELISLSVANWRLRQVCLSYLFANIRICDNDVEKLDSYNNIGLFSRLTKTLVIDLSALGYQTKSEIISRVLPQLEQLLHVELRHCRPGTLVLSSALAHPVVTSVLVHELPDESLHNGDLSKVIFGREAPVSSEFSPDFERCLNHGMRLARLRLPEPETLDANFWLRILPGLEGIEFSLHSIPVSFSWLSNISSTHPTLTKIWIYCDHNSPTPTFISSFCEEAQRQDLKRGFHVKRLVLQRAIPSRSSQEWHITALTLSSTSATTSLVRMLMLVAASFPKLEVLTLQMALHEEVYDIGDLASVLAFFSSLRALFLYNSYGRFSLKFRNDGGTAFPPVETLDGLNCDETISPVASEILQFASLLARQVRNIDLFYFEEDMGNVHEEGSSNFGPGKRRCLRGLLPVRDSNRDVDATFQLMRYPLLRPVQFCARKASDRDMYPYRNMPV</sequence>
<keyword evidence="2" id="KW-1185">Reference proteome</keyword>
<gene>
    <name evidence="1" type="ORF">F5878DRAFT_725610</name>
</gene>
<dbReference type="AlphaFoldDB" id="A0AA38UEF8"/>
<comment type="caution">
    <text evidence="1">The sequence shown here is derived from an EMBL/GenBank/DDBJ whole genome shotgun (WGS) entry which is preliminary data.</text>
</comment>
<accession>A0AA38UEF8</accession>
<reference evidence="1" key="1">
    <citation type="submission" date="2022-08" db="EMBL/GenBank/DDBJ databases">
        <authorList>
            <consortium name="DOE Joint Genome Institute"/>
            <person name="Min B."/>
            <person name="Riley R."/>
            <person name="Sierra-Patev S."/>
            <person name="Naranjo-Ortiz M."/>
            <person name="Looney B."/>
            <person name="Konkel Z."/>
            <person name="Slot J.C."/>
            <person name="Sakamoto Y."/>
            <person name="Steenwyk J.L."/>
            <person name="Rokas A."/>
            <person name="Carro J."/>
            <person name="Camarero S."/>
            <person name="Ferreira P."/>
            <person name="Molpeceres G."/>
            <person name="Ruiz-Duenas F.J."/>
            <person name="Serrano A."/>
            <person name="Henrissat B."/>
            <person name="Drula E."/>
            <person name="Hughes K.W."/>
            <person name="Mata J.L."/>
            <person name="Ishikawa N.K."/>
            <person name="Vargas-Isla R."/>
            <person name="Ushijima S."/>
            <person name="Smith C.A."/>
            <person name="Ahrendt S."/>
            <person name="Andreopoulos W."/>
            <person name="He G."/>
            <person name="Labutti K."/>
            <person name="Lipzen A."/>
            <person name="Ng V."/>
            <person name="Sandor L."/>
            <person name="Barry K."/>
            <person name="Martinez A.T."/>
            <person name="Xiao Y."/>
            <person name="Gibbons J.G."/>
            <person name="Terashima K."/>
            <person name="Hibbett D.S."/>
            <person name="Grigoriev I.V."/>
        </authorList>
    </citation>
    <scope>NUCLEOTIDE SEQUENCE</scope>
    <source>
        <strain evidence="1">TFB9207</strain>
    </source>
</reference>
<evidence type="ECO:0000313" key="1">
    <source>
        <dbReference type="EMBL" id="KAJ3838050.1"/>
    </source>
</evidence>
<dbReference type="EMBL" id="MU806206">
    <property type="protein sequence ID" value="KAJ3838050.1"/>
    <property type="molecule type" value="Genomic_DNA"/>
</dbReference>